<keyword evidence="3" id="KW-1185">Reference proteome</keyword>
<dbReference type="OrthoDB" id="125293at2157"/>
<proteinExistence type="predicted"/>
<feature type="transmembrane region" description="Helical" evidence="1">
    <location>
        <begin position="12"/>
        <end position="32"/>
    </location>
</feature>
<dbReference type="EMBL" id="AZAJ01000001">
    <property type="protein sequence ID" value="ETA68446.1"/>
    <property type="molecule type" value="Genomic_DNA"/>
</dbReference>
<dbReference type="Proteomes" id="UP000019483">
    <property type="component" value="Unassembled WGS sequence"/>
</dbReference>
<organism evidence="2 3">
    <name type="scientific">Methanolobus tindarius DSM 2278</name>
    <dbReference type="NCBI Taxonomy" id="1090322"/>
    <lineage>
        <taxon>Archaea</taxon>
        <taxon>Methanobacteriati</taxon>
        <taxon>Methanobacteriota</taxon>
        <taxon>Stenosarchaea group</taxon>
        <taxon>Methanomicrobia</taxon>
        <taxon>Methanosarcinales</taxon>
        <taxon>Methanosarcinaceae</taxon>
        <taxon>Methanolobus</taxon>
    </lineage>
</organism>
<dbReference type="AlphaFoldDB" id="W9DYH6"/>
<keyword evidence="1" id="KW-1133">Transmembrane helix</keyword>
<sequence length="240" mass="27404">MSSEKKGTDNKQLYAGIVIVSILILSGVFYYAEYREINDPYELAGRVIHVSEDIKSYRFNMSSNITILGETVSPLQGNGYVGYVDHEMDITFFSPEKSIDMVVVDETAYMREDDGTWESRNLDEDTWQSNDQLSQNEYLLKESTNLSMERTDAGIILTAIPDKTTLIEEADRTGLDLQGSEQLNDYYVNYLIDENNYHVLSIETYIDIQMKVQGMSSPVIIDNTINIYDYDQETDVEAPL</sequence>
<comment type="caution">
    <text evidence="2">The sequence shown here is derived from an EMBL/GenBank/DDBJ whole genome shotgun (WGS) entry which is preliminary data.</text>
</comment>
<dbReference type="Gene3D" id="2.50.20.20">
    <property type="match status" value="1"/>
</dbReference>
<name>W9DYH6_METTI</name>
<accession>W9DYH6</accession>
<protein>
    <submittedName>
        <fullName evidence="2">Uncharacterized protein</fullName>
    </submittedName>
</protein>
<evidence type="ECO:0000256" key="1">
    <source>
        <dbReference type="SAM" id="Phobius"/>
    </source>
</evidence>
<reference evidence="2 3" key="1">
    <citation type="submission" date="2013-08" db="EMBL/GenBank/DDBJ databases">
        <authorList>
            <consortium name="DOE Joint Genome Institute"/>
            <person name="Eisen J."/>
            <person name="Huntemann M."/>
            <person name="Han J."/>
            <person name="Chen A."/>
            <person name="Kyrpides N."/>
            <person name="Mavromatis K."/>
            <person name="Markowitz V."/>
            <person name="Palaniappan K."/>
            <person name="Ivanova N."/>
            <person name="Schaumberg A."/>
            <person name="Pati A."/>
            <person name="Liolios K."/>
            <person name="Nordberg H.P."/>
            <person name="Cantor M.N."/>
            <person name="Hua S.X."/>
            <person name="Woyke T."/>
        </authorList>
    </citation>
    <scope>NUCLEOTIDE SEQUENCE [LARGE SCALE GENOMIC DNA]</scope>
    <source>
        <strain evidence="2 3">DSM 2278</strain>
    </source>
</reference>
<dbReference type="RefSeq" id="WP_023845581.1">
    <property type="nucleotide sequence ID" value="NZ_AZAJ01000001.1"/>
</dbReference>
<evidence type="ECO:0000313" key="2">
    <source>
        <dbReference type="EMBL" id="ETA68446.1"/>
    </source>
</evidence>
<keyword evidence="1" id="KW-0812">Transmembrane</keyword>
<keyword evidence="1" id="KW-0472">Membrane</keyword>
<gene>
    <name evidence="2" type="ORF">MettiDRAFT_1917</name>
</gene>
<evidence type="ECO:0000313" key="3">
    <source>
        <dbReference type="Proteomes" id="UP000019483"/>
    </source>
</evidence>